<evidence type="ECO:0000313" key="1">
    <source>
        <dbReference type="EMBL" id="MBX31766.1"/>
    </source>
</evidence>
<accession>A0A2P2MNH0</accession>
<dbReference type="AlphaFoldDB" id="A0A2P2MNH0"/>
<proteinExistence type="predicted"/>
<organism evidence="1">
    <name type="scientific">Rhizophora mucronata</name>
    <name type="common">Asiatic mangrove</name>
    <dbReference type="NCBI Taxonomy" id="61149"/>
    <lineage>
        <taxon>Eukaryota</taxon>
        <taxon>Viridiplantae</taxon>
        <taxon>Streptophyta</taxon>
        <taxon>Embryophyta</taxon>
        <taxon>Tracheophyta</taxon>
        <taxon>Spermatophyta</taxon>
        <taxon>Magnoliopsida</taxon>
        <taxon>eudicotyledons</taxon>
        <taxon>Gunneridae</taxon>
        <taxon>Pentapetalae</taxon>
        <taxon>rosids</taxon>
        <taxon>fabids</taxon>
        <taxon>Malpighiales</taxon>
        <taxon>Rhizophoraceae</taxon>
        <taxon>Rhizophora</taxon>
    </lineage>
</organism>
<name>A0A2P2MNH0_RHIMU</name>
<protein>
    <submittedName>
        <fullName evidence="1">Uncharacterized protein</fullName>
    </submittedName>
</protein>
<sequence length="151" mass="17088">MFLVLCMSGSRPHNAKITTPIAGANFNIRGLLCKTLYDLINVMEAVFMPGSSNDWLGTRKERHLKELLLCGKVFTGLYKLSDRRMPQRSSCPYATRQQSVLLCRGNLILPNALLNCLLQPWFLQSPESWDICKEPATAICKKLKFTTQLKP</sequence>
<reference evidence="1" key="1">
    <citation type="submission" date="2018-02" db="EMBL/GenBank/DDBJ databases">
        <title>Rhizophora mucronata_Transcriptome.</title>
        <authorList>
            <person name="Meera S.P."/>
            <person name="Sreeshan A."/>
            <person name="Augustine A."/>
        </authorList>
    </citation>
    <scope>NUCLEOTIDE SEQUENCE</scope>
    <source>
        <tissue evidence="1">Leaf</tissue>
    </source>
</reference>
<dbReference type="EMBL" id="GGEC01051282">
    <property type="protein sequence ID" value="MBX31766.1"/>
    <property type="molecule type" value="Transcribed_RNA"/>
</dbReference>